<dbReference type="EMBL" id="CADEPM010000014">
    <property type="protein sequence ID" value="CAB3411524.1"/>
    <property type="molecule type" value="Genomic_DNA"/>
</dbReference>
<feature type="region of interest" description="Disordered" evidence="1">
    <location>
        <begin position="163"/>
        <end position="213"/>
    </location>
</feature>
<evidence type="ECO:0000313" key="2">
    <source>
        <dbReference type="EMBL" id="CAB3411524.1"/>
    </source>
</evidence>
<accession>A0A8S1F6M5</accession>
<name>A0A8S1F6M5_9PELO</name>
<feature type="compositionally biased region" description="Acidic residues" evidence="1">
    <location>
        <begin position="164"/>
        <end position="194"/>
    </location>
</feature>
<protein>
    <submittedName>
        <fullName evidence="2">Uncharacterized protein</fullName>
    </submittedName>
</protein>
<evidence type="ECO:0000313" key="3">
    <source>
        <dbReference type="Proteomes" id="UP000494206"/>
    </source>
</evidence>
<dbReference type="AlphaFoldDB" id="A0A8S1F6M5"/>
<proteinExistence type="predicted"/>
<organism evidence="2 3">
    <name type="scientific">Caenorhabditis bovis</name>
    <dbReference type="NCBI Taxonomy" id="2654633"/>
    <lineage>
        <taxon>Eukaryota</taxon>
        <taxon>Metazoa</taxon>
        <taxon>Ecdysozoa</taxon>
        <taxon>Nematoda</taxon>
        <taxon>Chromadorea</taxon>
        <taxon>Rhabditida</taxon>
        <taxon>Rhabditina</taxon>
        <taxon>Rhabditomorpha</taxon>
        <taxon>Rhabditoidea</taxon>
        <taxon>Rhabditidae</taxon>
        <taxon>Peloderinae</taxon>
        <taxon>Caenorhabditis</taxon>
    </lineage>
</organism>
<dbReference type="Proteomes" id="UP000494206">
    <property type="component" value="Unassembled WGS sequence"/>
</dbReference>
<gene>
    <name evidence="2" type="ORF">CBOVIS_LOCUS12907</name>
</gene>
<comment type="caution">
    <text evidence="2">The sequence shown here is derived from an EMBL/GenBank/DDBJ whole genome shotgun (WGS) entry which is preliminary data.</text>
</comment>
<reference evidence="2 3" key="1">
    <citation type="submission" date="2020-04" db="EMBL/GenBank/DDBJ databases">
        <authorList>
            <person name="Laetsch R D."/>
            <person name="Stevens L."/>
            <person name="Kumar S."/>
            <person name="Blaxter L. M."/>
        </authorList>
    </citation>
    <scope>NUCLEOTIDE SEQUENCE [LARGE SCALE GENOMIC DNA]</scope>
</reference>
<sequence>MYRHWCKGILPEVAQIVKNYHEELENLTDINFRNEQFLEYAAKFNELFQWIRRTLGKCRNSTVHTHDIEDIVPQLRGYLILAKTAIQFPTRILDNEGRIVDLQLNVSDCRNFWKSVFAALRPFVLQREIYVSINRAFNDWRLYAQNLEEVVRLPGINDLHIEIVDNDESNEEDEHDEDEEEEESEGGELEDTEAIEERVDTVEDSEVGNDYKH</sequence>
<evidence type="ECO:0000256" key="1">
    <source>
        <dbReference type="SAM" id="MobiDB-lite"/>
    </source>
</evidence>
<keyword evidence="3" id="KW-1185">Reference proteome</keyword>